<evidence type="ECO:0000256" key="4">
    <source>
        <dbReference type="ARBA" id="ARBA00022786"/>
    </source>
</evidence>
<evidence type="ECO:0000259" key="8">
    <source>
        <dbReference type="Pfam" id="PF12896"/>
    </source>
</evidence>
<name>A0ABR3P1N8_9PEZI</name>
<gene>
    <name evidence="9" type="ORF">AAFC00_000186</name>
</gene>
<dbReference type="InterPro" id="IPR024790">
    <property type="entry name" value="APC4_long_dom"/>
</dbReference>
<dbReference type="InterPro" id="IPR024977">
    <property type="entry name" value="Apc4-like_WD40_dom"/>
</dbReference>
<keyword evidence="2" id="KW-0132">Cell division</keyword>
<dbReference type="RefSeq" id="XP_069196394.1">
    <property type="nucleotide sequence ID" value="XM_069341150.1"/>
</dbReference>
<feature type="region of interest" description="Disordered" evidence="6">
    <location>
        <begin position="141"/>
        <end position="160"/>
    </location>
</feature>
<organism evidence="9 10">
    <name type="scientific">Neodothiora populina</name>
    <dbReference type="NCBI Taxonomy" id="2781224"/>
    <lineage>
        <taxon>Eukaryota</taxon>
        <taxon>Fungi</taxon>
        <taxon>Dikarya</taxon>
        <taxon>Ascomycota</taxon>
        <taxon>Pezizomycotina</taxon>
        <taxon>Dothideomycetes</taxon>
        <taxon>Dothideomycetidae</taxon>
        <taxon>Dothideales</taxon>
        <taxon>Dothioraceae</taxon>
        <taxon>Neodothiora</taxon>
    </lineage>
</organism>
<sequence>MDISTRSAEPRLSIHAEKTLSQPIRPHLLSYCPRIDLFAVVNSEESVDVYRLGGQRAFNVKRRSPSSKVVGLEWIRDGKCLAIALSTGNVDIVSGETGKLVRQGGNDPFASDASGSTTRPGQITCLGWGTTLTDNVRSGQNVTMQSKSQGSTQKVEPSTEEWFDKLQGDPTSSLLKDDGADSDAQSRASMLHDLPRQLALINVESVLPRLSPILARANAGGKYDMFASQSALDDYFDSLQHKDGLAADVMLIGYEGGQVRLVVDDILEVGLPHKEPLPASETLKTYLQYASHPRSPYHILLHAASHGVEPEEGNRPYMNLSLSLFDIPLLSTGGSHLHLIVSRTAQVRDLCNYISYSILCAKADWITHTNLPSRFMENVNETLEEKGEGTLDQNLFHLAMTGNFTPTILEWLKDELAERGHKRWDHAMTTLHTELGKIFQTNLFPVLERCIVVTTNLRGLARYYEGSKKFDVSPEVFTSIIDALRMQQLLVHEAVQILGEESRQFRAFSRWLRHVIDIAAADPESVSAKDMAEREASNLDYPRILTYLEGALSNSRLEPIVRAQAGESISSDISQDELIRAIHQARTGDAARKDLLSLHTLSTHLKTVCKTAHHQILRWQNSATPSIEEVRLDVAAVSEVFDMRMALVKPSSSRTIVLTVPHDERNTMSIHAITTKTKASSESPSAAETTQTLTLPPNTTVHSIKFLDDTSIIVLISLSDDEENTKHQRRPQHHLMRLTYDATLDHPFSGIPNILTTSGADDNDNLEAGNDNNDLRRFIIHTFPTTEAFVPREMIVSGKAGAAVAVVVGDDYKAWKVFDLESASRSRGGVGGAAERFEGESSDEESCMVID</sequence>
<feature type="compositionally biased region" description="Acidic residues" evidence="6">
    <location>
        <begin position="840"/>
        <end position="851"/>
    </location>
</feature>
<dbReference type="Pfam" id="PF12896">
    <property type="entry name" value="ANAPC4"/>
    <property type="match status" value="1"/>
</dbReference>
<dbReference type="PANTHER" id="PTHR13260">
    <property type="entry name" value="ANAPHASE PROMOTING COMPLEX SUBUNIT 4 APC4"/>
    <property type="match status" value="1"/>
</dbReference>
<keyword evidence="3" id="KW-0498">Mitosis</keyword>
<protein>
    <recommendedName>
        <fullName evidence="1">Anaphase-promoting complex subunit 4</fullName>
    </recommendedName>
</protein>
<keyword evidence="4" id="KW-0833">Ubl conjugation pathway</keyword>
<feature type="domain" description="Anaphase-promoting complex subunit 4-like WD40" evidence="7">
    <location>
        <begin position="29"/>
        <end position="129"/>
    </location>
</feature>
<evidence type="ECO:0000256" key="2">
    <source>
        <dbReference type="ARBA" id="ARBA00022618"/>
    </source>
</evidence>
<dbReference type="Proteomes" id="UP001562354">
    <property type="component" value="Unassembled WGS sequence"/>
</dbReference>
<reference evidence="9 10" key="1">
    <citation type="submission" date="2024-07" db="EMBL/GenBank/DDBJ databases">
        <title>Draft sequence of the Neodothiora populina.</title>
        <authorList>
            <person name="Drown D.D."/>
            <person name="Schuette U.S."/>
            <person name="Buechlein A.B."/>
            <person name="Rusch D.R."/>
            <person name="Winton L.W."/>
            <person name="Adams G.A."/>
        </authorList>
    </citation>
    <scope>NUCLEOTIDE SEQUENCE [LARGE SCALE GENOMIC DNA]</scope>
    <source>
        <strain evidence="9 10">CPC 39397</strain>
    </source>
</reference>
<comment type="caution">
    <text evidence="9">The sequence shown here is derived from an EMBL/GenBank/DDBJ whole genome shotgun (WGS) entry which is preliminary data.</text>
</comment>
<feature type="region of interest" description="Disordered" evidence="6">
    <location>
        <begin position="166"/>
        <end position="186"/>
    </location>
</feature>
<evidence type="ECO:0000313" key="9">
    <source>
        <dbReference type="EMBL" id="KAL1296712.1"/>
    </source>
</evidence>
<accession>A0ABR3P1N8</accession>
<evidence type="ECO:0000313" key="10">
    <source>
        <dbReference type="Proteomes" id="UP001562354"/>
    </source>
</evidence>
<evidence type="ECO:0000259" key="7">
    <source>
        <dbReference type="Pfam" id="PF12894"/>
    </source>
</evidence>
<feature type="region of interest" description="Disordered" evidence="6">
    <location>
        <begin position="829"/>
        <end position="851"/>
    </location>
</feature>
<dbReference type="EMBL" id="JBFMKM010000018">
    <property type="protein sequence ID" value="KAL1296712.1"/>
    <property type="molecule type" value="Genomic_DNA"/>
</dbReference>
<keyword evidence="10" id="KW-1185">Reference proteome</keyword>
<proteinExistence type="predicted"/>
<dbReference type="InterPro" id="IPR024789">
    <property type="entry name" value="APC4"/>
</dbReference>
<evidence type="ECO:0000256" key="5">
    <source>
        <dbReference type="ARBA" id="ARBA00023306"/>
    </source>
</evidence>
<dbReference type="GeneID" id="95973889"/>
<evidence type="ECO:0000256" key="6">
    <source>
        <dbReference type="SAM" id="MobiDB-lite"/>
    </source>
</evidence>
<feature type="compositionally biased region" description="Polar residues" evidence="6">
    <location>
        <begin position="141"/>
        <end position="156"/>
    </location>
</feature>
<dbReference type="Pfam" id="PF12894">
    <property type="entry name" value="ANAPC4_WD40"/>
    <property type="match status" value="1"/>
</dbReference>
<keyword evidence="5" id="KW-0131">Cell cycle</keyword>
<feature type="domain" description="Anaphase-promoting complex subunit 4 long" evidence="8">
    <location>
        <begin position="324"/>
        <end position="520"/>
    </location>
</feature>
<evidence type="ECO:0000256" key="3">
    <source>
        <dbReference type="ARBA" id="ARBA00022776"/>
    </source>
</evidence>
<dbReference type="PANTHER" id="PTHR13260:SF0">
    <property type="entry name" value="ANAPHASE-PROMOTING COMPLEX SUBUNIT 4"/>
    <property type="match status" value="1"/>
</dbReference>
<evidence type="ECO:0000256" key="1">
    <source>
        <dbReference type="ARBA" id="ARBA00016067"/>
    </source>
</evidence>